<comment type="caution">
    <text evidence="1">The sequence shown here is derived from an EMBL/GenBank/DDBJ whole genome shotgun (WGS) entry which is preliminary data.</text>
</comment>
<dbReference type="AlphaFoldDB" id="A0A830HBK7"/>
<evidence type="ECO:0000313" key="2">
    <source>
        <dbReference type="Proteomes" id="UP000660262"/>
    </source>
</evidence>
<sequence length="248" mass="26790">MFEPPIPSVIFRMASASRALHGVGGVGVGVGGRSCSTYRGDLCFSLHLPTVCFGPRFQARYHSKKDRRSKVSASVYRSRVVPVKFASWLTPSASGRGGDSMADEHLSLVDFRTSSYSSVTHRQPVRNTKIIRAVSNDGPMAGGPQLETFALFAGNIVLIFLPGWTVKACLACTSWEPRLKLILACATAVILGANSTVGLRQSRHGSPLATMMLGWGWFRSPLAAERVVSVVQWALCMAFLVTNLLTGM</sequence>
<organism evidence="1 2">
    <name type="scientific">Pycnococcus provasolii</name>
    <dbReference type="NCBI Taxonomy" id="41880"/>
    <lineage>
        <taxon>Eukaryota</taxon>
        <taxon>Viridiplantae</taxon>
        <taxon>Chlorophyta</taxon>
        <taxon>Pseudoscourfieldiophyceae</taxon>
        <taxon>Pseudoscourfieldiales</taxon>
        <taxon>Pycnococcaceae</taxon>
        <taxon>Pycnococcus</taxon>
    </lineage>
</organism>
<keyword evidence="2" id="KW-1185">Reference proteome</keyword>
<accession>A0A830HBK7</accession>
<evidence type="ECO:0000313" key="1">
    <source>
        <dbReference type="EMBL" id="GHP03873.1"/>
    </source>
</evidence>
<name>A0A830HBK7_9CHLO</name>
<proteinExistence type="predicted"/>
<dbReference type="EMBL" id="BNJQ01000006">
    <property type="protein sequence ID" value="GHP03873.1"/>
    <property type="molecule type" value="Genomic_DNA"/>
</dbReference>
<dbReference type="Proteomes" id="UP000660262">
    <property type="component" value="Unassembled WGS sequence"/>
</dbReference>
<gene>
    <name evidence="1" type="ORF">PPROV_000262700</name>
</gene>
<protein>
    <submittedName>
        <fullName evidence="1">Uncharacterized protein</fullName>
    </submittedName>
</protein>
<reference evidence="1" key="1">
    <citation type="submission" date="2020-10" db="EMBL/GenBank/DDBJ databases">
        <title>Unveiling of a novel bifunctional photoreceptor, Dualchrome1, isolated from a cosmopolitan green alga.</title>
        <authorList>
            <person name="Suzuki S."/>
            <person name="Kawachi M."/>
        </authorList>
    </citation>
    <scope>NUCLEOTIDE SEQUENCE</scope>
    <source>
        <strain evidence="1">NIES 2893</strain>
    </source>
</reference>